<dbReference type="EMBL" id="UGAW01000001">
    <property type="protein sequence ID" value="STG53363.1"/>
    <property type="molecule type" value="Genomic_DNA"/>
</dbReference>
<sequence length="444" mass="43801">MVSVVLNGKTYTTTLDASGNWSVGVPAADVAALGSGAQTITASVSDRAGNSDDASRTVTVSLSAPVISINTIAGDDVINATEKGSDLALSGTSDQPAGTAITVTLNGQNYSATTDSSGNWSVTVPASAVSALGEATYSVTASVTNAQGNSSTASHNVQVNTALPGVTINPVTTDDIINAAEAGSAQTISGQVTGAAAGSTVTVELGGKTYTATVQPDLSWNVSVPAADWQALGNGELTVNASVTNAVGNTGSGTRDITIDASLPGLRVDTVAGDDVVNIIEHSQAQVITGSSSGFAAGTALTVVINNQTYAATVLANGSWSVGVPATDVSNWPAGTLNITVSGANSAGTQTSITHPLTVDLTTVAVSINSITSDDVINAAEKGAALTLSGSTSGVEAGQTVTITFGGKTYTTTVAANGSWSTTVPAVDMATLRDGNASAQVRGD</sequence>
<dbReference type="InterPro" id="IPR049826">
    <property type="entry name" value="Ig-like_ice"/>
</dbReference>
<dbReference type="Proteomes" id="UP000254817">
    <property type="component" value="Unassembled WGS sequence"/>
</dbReference>
<feature type="domain" description="Bacterial Ig-like" evidence="1">
    <location>
        <begin position="86"/>
        <end position="160"/>
    </location>
</feature>
<dbReference type="InterPro" id="IPR044016">
    <property type="entry name" value="Big_13"/>
</dbReference>
<dbReference type="Gene3D" id="2.60.40.10">
    <property type="entry name" value="Immunoglobulins"/>
    <property type="match status" value="5"/>
</dbReference>
<dbReference type="AlphaFoldDB" id="A0A376MSI2"/>
<evidence type="ECO:0000259" key="1">
    <source>
        <dbReference type="Pfam" id="PF19077"/>
    </source>
</evidence>
<dbReference type="InterPro" id="IPR013783">
    <property type="entry name" value="Ig-like_fold"/>
</dbReference>
<protein>
    <submittedName>
        <fullName evidence="2">Adhesin for cattle intestine colonization</fullName>
    </submittedName>
</protein>
<dbReference type="NCBIfam" id="NF012196">
    <property type="entry name" value="Ig_like_ice"/>
    <property type="match status" value="4"/>
</dbReference>
<reference evidence="2 3" key="1">
    <citation type="submission" date="2018-06" db="EMBL/GenBank/DDBJ databases">
        <authorList>
            <consortium name="Pathogen Informatics"/>
            <person name="Doyle S."/>
        </authorList>
    </citation>
    <scope>NUCLEOTIDE SEQUENCE [LARGE SCALE GENOMIC DNA]</scope>
    <source>
        <strain evidence="2 3">NCTC11112</strain>
    </source>
</reference>
<evidence type="ECO:0000313" key="3">
    <source>
        <dbReference type="Proteomes" id="UP000254817"/>
    </source>
</evidence>
<gene>
    <name evidence="2" type="primary">siiEA_7</name>
    <name evidence="2" type="ORF">NCTC11112_03903</name>
</gene>
<name>A0A376MSI2_ECOLX</name>
<dbReference type="NCBIfam" id="NF033510">
    <property type="entry name" value="Ca_tandemer"/>
    <property type="match status" value="5"/>
</dbReference>
<accession>A0A376MSI2</accession>
<evidence type="ECO:0000313" key="2">
    <source>
        <dbReference type="EMBL" id="STG53363.1"/>
    </source>
</evidence>
<dbReference type="Pfam" id="PF19077">
    <property type="entry name" value="Big_13"/>
    <property type="match status" value="1"/>
</dbReference>
<organism evidence="2 3">
    <name type="scientific">Escherichia coli</name>
    <dbReference type="NCBI Taxonomy" id="562"/>
    <lineage>
        <taxon>Bacteria</taxon>
        <taxon>Pseudomonadati</taxon>
        <taxon>Pseudomonadota</taxon>
        <taxon>Gammaproteobacteria</taxon>
        <taxon>Enterobacterales</taxon>
        <taxon>Enterobacteriaceae</taxon>
        <taxon>Escherichia</taxon>
    </lineage>
</organism>
<proteinExistence type="predicted"/>